<gene>
    <name evidence="1" type="ORF">IQ26_03408</name>
</gene>
<name>A0A562NRQ2_9HYPH</name>
<sequence>MSQSFDASRSLTALDQNSTLIAVIEMSKAKWLIAALVPGLKRQSLKKIDADAPALLKLLQRWRDDAGQAGHTIKRIAVAYEAAGDGFWLRARGIEACAIHPASVAVSREHRRAKTDRLDTEL</sequence>
<reference evidence="1 2" key="1">
    <citation type="journal article" date="2015" name="Stand. Genomic Sci.">
        <title>Genomic Encyclopedia of Bacterial and Archaeal Type Strains, Phase III: the genomes of soil and plant-associated and newly described type strains.</title>
        <authorList>
            <person name="Whitman W.B."/>
            <person name="Woyke T."/>
            <person name="Klenk H.P."/>
            <person name="Zhou Y."/>
            <person name="Lilburn T.G."/>
            <person name="Beck B.J."/>
            <person name="De Vos P."/>
            <person name="Vandamme P."/>
            <person name="Eisen J.A."/>
            <person name="Garrity G."/>
            <person name="Hugenholtz P."/>
            <person name="Kyrpides N.C."/>
        </authorList>
    </citation>
    <scope>NUCLEOTIDE SEQUENCE [LARGE SCALE GENOMIC DNA]</scope>
    <source>
        <strain evidence="1 2">CGMCC 1.2546</strain>
    </source>
</reference>
<accession>A0A562NRQ2</accession>
<dbReference type="AlphaFoldDB" id="A0A562NRQ2"/>
<organism evidence="1 2">
    <name type="scientific">Mesorhizobium tianshanense</name>
    <dbReference type="NCBI Taxonomy" id="39844"/>
    <lineage>
        <taxon>Bacteria</taxon>
        <taxon>Pseudomonadati</taxon>
        <taxon>Pseudomonadota</taxon>
        <taxon>Alphaproteobacteria</taxon>
        <taxon>Hyphomicrobiales</taxon>
        <taxon>Phyllobacteriaceae</taxon>
        <taxon>Mesorhizobium</taxon>
    </lineage>
</organism>
<keyword evidence="2" id="KW-1185">Reference proteome</keyword>
<evidence type="ECO:0000313" key="2">
    <source>
        <dbReference type="Proteomes" id="UP000317122"/>
    </source>
</evidence>
<dbReference type="RefSeq" id="WP_240547150.1">
    <property type="nucleotide sequence ID" value="NZ_BSPF01000111.1"/>
</dbReference>
<comment type="caution">
    <text evidence="1">The sequence shown here is derived from an EMBL/GenBank/DDBJ whole genome shotgun (WGS) entry which is preliminary data.</text>
</comment>
<dbReference type="EMBL" id="VLKT01000020">
    <property type="protein sequence ID" value="TWI34750.1"/>
    <property type="molecule type" value="Genomic_DNA"/>
</dbReference>
<evidence type="ECO:0000313" key="1">
    <source>
        <dbReference type="EMBL" id="TWI34750.1"/>
    </source>
</evidence>
<proteinExistence type="predicted"/>
<protein>
    <submittedName>
        <fullName evidence="1">Transposase</fullName>
    </submittedName>
</protein>
<dbReference type="Proteomes" id="UP000317122">
    <property type="component" value="Unassembled WGS sequence"/>
</dbReference>